<evidence type="ECO:0000313" key="3">
    <source>
        <dbReference type="EnsemblMetazoa" id="ASIC019124-PA"/>
    </source>
</evidence>
<dbReference type="EMBL" id="ATLV01024242">
    <property type="status" value="NOT_ANNOTATED_CDS"/>
    <property type="molecule type" value="Genomic_DNA"/>
</dbReference>
<feature type="compositionally biased region" description="Polar residues" evidence="1">
    <location>
        <begin position="51"/>
        <end position="60"/>
    </location>
</feature>
<protein>
    <submittedName>
        <fullName evidence="2 3">Cytochrome P450 71A25</fullName>
    </submittedName>
</protein>
<proteinExistence type="predicted"/>
<dbReference type="EMBL" id="KE525350">
    <property type="protein sequence ID" value="KFB51069.1"/>
    <property type="molecule type" value="Genomic_DNA"/>
</dbReference>
<evidence type="ECO:0000313" key="2">
    <source>
        <dbReference type="EMBL" id="KFB51069.1"/>
    </source>
</evidence>
<accession>A0A084WLH5</accession>
<organism evidence="2">
    <name type="scientific">Anopheles sinensis</name>
    <name type="common">Mosquito</name>
    <dbReference type="NCBI Taxonomy" id="74873"/>
    <lineage>
        <taxon>Eukaryota</taxon>
        <taxon>Metazoa</taxon>
        <taxon>Ecdysozoa</taxon>
        <taxon>Arthropoda</taxon>
        <taxon>Hexapoda</taxon>
        <taxon>Insecta</taxon>
        <taxon>Pterygota</taxon>
        <taxon>Neoptera</taxon>
        <taxon>Endopterygota</taxon>
        <taxon>Diptera</taxon>
        <taxon>Nematocera</taxon>
        <taxon>Culicoidea</taxon>
        <taxon>Culicidae</taxon>
        <taxon>Anophelinae</taxon>
        <taxon>Anopheles</taxon>
    </lineage>
</organism>
<dbReference type="EnsemblMetazoa" id="ASIC019124-RA">
    <property type="protein sequence ID" value="ASIC019124-PA"/>
    <property type="gene ID" value="ASIC019124"/>
</dbReference>
<feature type="region of interest" description="Disordered" evidence="1">
    <location>
        <begin position="1"/>
        <end position="60"/>
    </location>
</feature>
<evidence type="ECO:0000256" key="1">
    <source>
        <dbReference type="SAM" id="MobiDB-lite"/>
    </source>
</evidence>
<dbReference type="VEuPathDB" id="VectorBase:ASIC019124"/>
<reference evidence="2 4" key="1">
    <citation type="journal article" date="2014" name="BMC Genomics">
        <title>Genome sequence of Anopheles sinensis provides insight into genetics basis of mosquito competence for malaria parasites.</title>
        <authorList>
            <person name="Zhou D."/>
            <person name="Zhang D."/>
            <person name="Ding G."/>
            <person name="Shi L."/>
            <person name="Hou Q."/>
            <person name="Ye Y."/>
            <person name="Xu Y."/>
            <person name="Zhou H."/>
            <person name="Xiong C."/>
            <person name="Li S."/>
            <person name="Yu J."/>
            <person name="Hong S."/>
            <person name="Yu X."/>
            <person name="Zou P."/>
            <person name="Chen C."/>
            <person name="Chang X."/>
            <person name="Wang W."/>
            <person name="Lv Y."/>
            <person name="Sun Y."/>
            <person name="Ma L."/>
            <person name="Shen B."/>
            <person name="Zhu C."/>
        </authorList>
    </citation>
    <scope>NUCLEOTIDE SEQUENCE [LARGE SCALE GENOMIC DNA]</scope>
</reference>
<gene>
    <name evidence="2" type="ORF">ZHAS_00019124</name>
</gene>
<dbReference type="Proteomes" id="UP000030765">
    <property type="component" value="Unassembled WGS sequence"/>
</dbReference>
<name>A0A084WLH5_ANOSI</name>
<sequence>MRIATVVIQGPEKQAPSSCGETPPAPPPPRARNVTNAGRHRHRSRSDRGTKPSSASVHRG</sequence>
<keyword evidence="4" id="KW-1185">Reference proteome</keyword>
<evidence type="ECO:0000313" key="4">
    <source>
        <dbReference type="Proteomes" id="UP000030765"/>
    </source>
</evidence>
<reference evidence="3" key="2">
    <citation type="submission" date="2020-05" db="UniProtKB">
        <authorList>
            <consortium name="EnsemblMetazoa"/>
        </authorList>
    </citation>
    <scope>IDENTIFICATION</scope>
</reference>
<dbReference type="AlphaFoldDB" id="A0A084WLH5"/>